<reference evidence="4 5" key="1">
    <citation type="submission" date="2019-02" db="EMBL/GenBank/DDBJ databases">
        <authorList>
            <person name="Khodamoradi S."/>
            <person name="Hahnke R.L."/>
            <person name="Kaempfer P."/>
            <person name="Schumann P."/>
            <person name="Rohde M."/>
            <person name="Steinert M."/>
            <person name="Luzhetskyy A."/>
            <person name="Wink J."/>
            <person name="Ruckert C."/>
        </authorList>
    </citation>
    <scope>NUCLEOTIDE SEQUENCE [LARGE SCALE GENOMIC DNA]</scope>
    <source>
        <strain evidence="4 5">M2</strain>
    </source>
</reference>
<keyword evidence="5" id="KW-1185">Reference proteome</keyword>
<dbReference type="EMBL" id="CP036455">
    <property type="protein sequence ID" value="QBI53159.1"/>
    <property type="molecule type" value="Genomic_DNA"/>
</dbReference>
<dbReference type="PRINTS" id="PR00040">
    <property type="entry name" value="HTHMERR"/>
</dbReference>
<organism evidence="4 5">
    <name type="scientific">Streptomonospora litoralis</name>
    <dbReference type="NCBI Taxonomy" id="2498135"/>
    <lineage>
        <taxon>Bacteria</taxon>
        <taxon>Bacillati</taxon>
        <taxon>Actinomycetota</taxon>
        <taxon>Actinomycetes</taxon>
        <taxon>Streptosporangiales</taxon>
        <taxon>Nocardiopsidaceae</taxon>
        <taxon>Streptomonospora</taxon>
    </lineage>
</organism>
<dbReference type="OrthoDB" id="9802039at2"/>
<dbReference type="GO" id="GO:0003677">
    <property type="term" value="F:DNA binding"/>
    <property type="evidence" value="ECO:0007669"/>
    <property type="project" value="UniProtKB-KW"/>
</dbReference>
<dbReference type="PROSITE" id="PS00552">
    <property type="entry name" value="HTH_MERR_1"/>
    <property type="match status" value="1"/>
</dbReference>
<dbReference type="InterPro" id="IPR047057">
    <property type="entry name" value="MerR_fam"/>
</dbReference>
<dbReference type="InterPro" id="IPR000551">
    <property type="entry name" value="MerR-type_HTH_dom"/>
</dbReference>
<dbReference type="Pfam" id="PF13411">
    <property type="entry name" value="MerR_1"/>
    <property type="match status" value="1"/>
</dbReference>
<protein>
    <submittedName>
        <fullName evidence="4">HTH-type transcriptional regulator HmrR</fullName>
    </submittedName>
</protein>
<dbReference type="SMART" id="SM00422">
    <property type="entry name" value="HTH_MERR"/>
    <property type="match status" value="1"/>
</dbReference>
<feature type="compositionally biased region" description="Basic and acidic residues" evidence="2">
    <location>
        <begin position="128"/>
        <end position="149"/>
    </location>
</feature>
<dbReference type="GO" id="GO:0003700">
    <property type="term" value="F:DNA-binding transcription factor activity"/>
    <property type="evidence" value="ECO:0007669"/>
    <property type="project" value="InterPro"/>
</dbReference>
<accession>A0A4P6Q2Q7</accession>
<gene>
    <name evidence="4" type="primary">hmrR1</name>
    <name evidence="4" type="ORF">EKD16_06810</name>
</gene>
<dbReference type="PANTHER" id="PTHR30204">
    <property type="entry name" value="REDOX-CYCLING DRUG-SENSING TRANSCRIPTIONAL ACTIVATOR SOXR"/>
    <property type="match status" value="1"/>
</dbReference>
<feature type="domain" description="HTH merR-type" evidence="3">
    <location>
        <begin position="1"/>
        <end position="68"/>
    </location>
</feature>
<evidence type="ECO:0000259" key="3">
    <source>
        <dbReference type="PROSITE" id="PS50937"/>
    </source>
</evidence>
<keyword evidence="1" id="KW-0238">DNA-binding</keyword>
<dbReference type="PROSITE" id="PS50937">
    <property type="entry name" value="HTH_MERR_2"/>
    <property type="match status" value="1"/>
</dbReference>
<dbReference type="AlphaFoldDB" id="A0A4P6Q2Q7"/>
<evidence type="ECO:0000256" key="1">
    <source>
        <dbReference type="ARBA" id="ARBA00023125"/>
    </source>
</evidence>
<evidence type="ECO:0000313" key="4">
    <source>
        <dbReference type="EMBL" id="QBI53159.1"/>
    </source>
</evidence>
<sequence length="256" mass="27584">MRISQLAARSGVAASTLRYYDERGLLPARRTAAGYRVYDGVDLQRLGLITAAKRLGLPLDEIAELIETWRDGVCAQVKSSLRPRLAARLAAAQGRAADLATFTDTLRSTLDRLDALPDTQDPCGPDCRLPDHRPLLDDEAHSPVGRADEGESDIACSLDSAEMADRSEEWRAVLRGSRREEIPGGLRAVLPAERAPQAARLAAAEQRCCPFISFTLLFAYGSVSLEVRAPAEARPMLGDVFGAAGDGGGWREGEAV</sequence>
<evidence type="ECO:0000256" key="2">
    <source>
        <dbReference type="SAM" id="MobiDB-lite"/>
    </source>
</evidence>
<dbReference type="KEGG" id="strr:EKD16_06810"/>
<feature type="region of interest" description="Disordered" evidence="2">
    <location>
        <begin position="121"/>
        <end position="151"/>
    </location>
</feature>
<evidence type="ECO:0000313" key="5">
    <source>
        <dbReference type="Proteomes" id="UP000292235"/>
    </source>
</evidence>
<dbReference type="PANTHER" id="PTHR30204:SF97">
    <property type="entry name" value="MERR FAMILY REGULATORY PROTEIN"/>
    <property type="match status" value="1"/>
</dbReference>
<dbReference type="InterPro" id="IPR009061">
    <property type="entry name" value="DNA-bd_dom_put_sf"/>
</dbReference>
<dbReference type="RefSeq" id="WP_131102138.1">
    <property type="nucleotide sequence ID" value="NZ_CP036455.1"/>
</dbReference>
<proteinExistence type="predicted"/>
<name>A0A4P6Q2Q7_9ACTN</name>
<dbReference type="SUPFAM" id="SSF46955">
    <property type="entry name" value="Putative DNA-binding domain"/>
    <property type="match status" value="1"/>
</dbReference>
<dbReference type="Proteomes" id="UP000292235">
    <property type="component" value="Chromosome"/>
</dbReference>
<dbReference type="Gene3D" id="1.10.1660.10">
    <property type="match status" value="1"/>
</dbReference>